<dbReference type="CDD" id="cd02883">
    <property type="entry name" value="NUDIX_Hydrolase"/>
    <property type="match status" value="1"/>
</dbReference>
<dbReference type="PROSITE" id="PS51462">
    <property type="entry name" value="NUDIX"/>
    <property type="match status" value="1"/>
</dbReference>
<dbReference type="EMBL" id="RBAL01000006">
    <property type="protein sequence ID" value="RKN42339.1"/>
    <property type="molecule type" value="Genomic_DNA"/>
</dbReference>
<comment type="similarity">
    <text evidence="1 3">Belongs to the Nudix hydrolase family.</text>
</comment>
<evidence type="ECO:0000256" key="2">
    <source>
        <dbReference type="ARBA" id="ARBA00022801"/>
    </source>
</evidence>
<dbReference type="PANTHER" id="PTHR43736">
    <property type="entry name" value="ADP-RIBOSE PYROPHOSPHATASE"/>
    <property type="match status" value="1"/>
</dbReference>
<organism evidence="5 6">
    <name type="scientific">Streptomyces hoynatensis</name>
    <dbReference type="NCBI Taxonomy" id="1141874"/>
    <lineage>
        <taxon>Bacteria</taxon>
        <taxon>Bacillati</taxon>
        <taxon>Actinomycetota</taxon>
        <taxon>Actinomycetes</taxon>
        <taxon>Kitasatosporales</taxon>
        <taxon>Streptomycetaceae</taxon>
        <taxon>Streptomyces</taxon>
    </lineage>
</organism>
<protein>
    <submittedName>
        <fullName evidence="5">NUDIX domain-containing protein</fullName>
    </submittedName>
</protein>
<dbReference type="Gene3D" id="3.90.79.10">
    <property type="entry name" value="Nucleoside Triphosphate Pyrophosphohydrolase"/>
    <property type="match status" value="1"/>
</dbReference>
<dbReference type="PRINTS" id="PR00502">
    <property type="entry name" value="NUDIXFAMILY"/>
</dbReference>
<dbReference type="InterPro" id="IPR020084">
    <property type="entry name" value="NUDIX_hydrolase_CS"/>
</dbReference>
<dbReference type="Proteomes" id="UP000272474">
    <property type="component" value="Unassembled WGS sequence"/>
</dbReference>
<keyword evidence="6" id="KW-1185">Reference proteome</keyword>
<keyword evidence="2 3" id="KW-0378">Hydrolase</keyword>
<sequence>MAVAVEVDDGVEFPEPGRGETWAVGAVILNARGEAFAQYRAPGRRLFPDCWDLVGGHVEAGETLLDTLVREVAEETGWRVRRVRRFLGVLTWVGDDGRGTRHEADYVVEVEGDLDRPALEWDKHPRYAWFGAADLDRLRENRAPEDQLVHAVVARALGVGA</sequence>
<dbReference type="Pfam" id="PF00293">
    <property type="entry name" value="NUDIX"/>
    <property type="match status" value="1"/>
</dbReference>
<dbReference type="GO" id="GO:0016787">
    <property type="term" value="F:hydrolase activity"/>
    <property type="evidence" value="ECO:0007669"/>
    <property type="project" value="UniProtKB-KW"/>
</dbReference>
<dbReference type="InterPro" id="IPR015797">
    <property type="entry name" value="NUDIX_hydrolase-like_dom_sf"/>
</dbReference>
<evidence type="ECO:0000259" key="4">
    <source>
        <dbReference type="PROSITE" id="PS51462"/>
    </source>
</evidence>
<proteinExistence type="inferred from homology"/>
<name>A0A3A9Z2R2_9ACTN</name>
<evidence type="ECO:0000313" key="6">
    <source>
        <dbReference type="Proteomes" id="UP000272474"/>
    </source>
</evidence>
<accession>A0A3A9Z2R2</accession>
<evidence type="ECO:0000313" key="5">
    <source>
        <dbReference type="EMBL" id="RKN42339.1"/>
    </source>
</evidence>
<evidence type="ECO:0000256" key="3">
    <source>
        <dbReference type="RuleBase" id="RU003476"/>
    </source>
</evidence>
<dbReference type="InterPro" id="IPR000086">
    <property type="entry name" value="NUDIX_hydrolase_dom"/>
</dbReference>
<feature type="domain" description="Nudix hydrolase" evidence="4">
    <location>
        <begin position="19"/>
        <end position="154"/>
    </location>
</feature>
<dbReference type="SUPFAM" id="SSF55811">
    <property type="entry name" value="Nudix"/>
    <property type="match status" value="1"/>
</dbReference>
<evidence type="ECO:0000256" key="1">
    <source>
        <dbReference type="ARBA" id="ARBA00005582"/>
    </source>
</evidence>
<dbReference type="AlphaFoldDB" id="A0A3A9Z2R2"/>
<dbReference type="PROSITE" id="PS00893">
    <property type="entry name" value="NUDIX_BOX"/>
    <property type="match status" value="1"/>
</dbReference>
<dbReference type="OrthoDB" id="3533156at2"/>
<dbReference type="RefSeq" id="WP_120678995.1">
    <property type="nucleotide sequence ID" value="NZ_RBAL01000006.1"/>
</dbReference>
<dbReference type="InterPro" id="IPR020476">
    <property type="entry name" value="Nudix_hydrolase"/>
</dbReference>
<reference evidence="5 6" key="1">
    <citation type="journal article" date="2014" name="Int. J. Syst. Evol. Microbiol.">
        <title>Streptomyces hoynatensis sp. nov., isolated from deep marine sediment.</title>
        <authorList>
            <person name="Veyisoglu A."/>
            <person name="Sahin N."/>
        </authorList>
    </citation>
    <scope>NUCLEOTIDE SEQUENCE [LARGE SCALE GENOMIC DNA]</scope>
    <source>
        <strain evidence="5 6">KCTC 29097</strain>
    </source>
</reference>
<dbReference type="PANTHER" id="PTHR43736:SF1">
    <property type="entry name" value="DIHYDRONEOPTERIN TRIPHOSPHATE DIPHOSPHATASE"/>
    <property type="match status" value="1"/>
</dbReference>
<gene>
    <name evidence="5" type="ORF">D7294_12955</name>
</gene>
<comment type="caution">
    <text evidence="5">The sequence shown here is derived from an EMBL/GenBank/DDBJ whole genome shotgun (WGS) entry which is preliminary data.</text>
</comment>